<name>A0A4C1UVI4_EUMVA</name>
<feature type="region of interest" description="Disordered" evidence="1">
    <location>
        <begin position="45"/>
        <end position="110"/>
    </location>
</feature>
<sequence>MFATSDDGNHVEGDVLDSISVRRRRCPNDNKRSCGYVILRKRTSLTAEHNQPESASPAPVPAAPHRRPHADASATTRAEPEHQNISSDLSHRAPTVSQRPAVKGRVRKTS</sequence>
<feature type="region of interest" description="Disordered" evidence="1">
    <location>
        <begin position="1"/>
        <end position="32"/>
    </location>
</feature>
<accession>A0A4C1UVI4</accession>
<dbReference type="AlphaFoldDB" id="A0A4C1UVI4"/>
<protein>
    <submittedName>
        <fullName evidence="2">Uncharacterized protein</fullName>
    </submittedName>
</protein>
<proteinExistence type="predicted"/>
<organism evidence="2 3">
    <name type="scientific">Eumeta variegata</name>
    <name type="common">Bagworm moth</name>
    <name type="synonym">Eumeta japonica</name>
    <dbReference type="NCBI Taxonomy" id="151549"/>
    <lineage>
        <taxon>Eukaryota</taxon>
        <taxon>Metazoa</taxon>
        <taxon>Ecdysozoa</taxon>
        <taxon>Arthropoda</taxon>
        <taxon>Hexapoda</taxon>
        <taxon>Insecta</taxon>
        <taxon>Pterygota</taxon>
        <taxon>Neoptera</taxon>
        <taxon>Endopterygota</taxon>
        <taxon>Lepidoptera</taxon>
        <taxon>Glossata</taxon>
        <taxon>Ditrysia</taxon>
        <taxon>Tineoidea</taxon>
        <taxon>Psychidae</taxon>
        <taxon>Oiketicinae</taxon>
        <taxon>Eumeta</taxon>
    </lineage>
</organism>
<evidence type="ECO:0000313" key="3">
    <source>
        <dbReference type="Proteomes" id="UP000299102"/>
    </source>
</evidence>
<dbReference type="Proteomes" id="UP000299102">
    <property type="component" value="Unassembled WGS sequence"/>
</dbReference>
<evidence type="ECO:0000313" key="2">
    <source>
        <dbReference type="EMBL" id="GBP30250.1"/>
    </source>
</evidence>
<gene>
    <name evidence="2" type="ORF">EVAR_94559_1</name>
</gene>
<keyword evidence="3" id="KW-1185">Reference proteome</keyword>
<evidence type="ECO:0000256" key="1">
    <source>
        <dbReference type="SAM" id="MobiDB-lite"/>
    </source>
</evidence>
<reference evidence="2 3" key="1">
    <citation type="journal article" date="2019" name="Commun. Biol.">
        <title>The bagworm genome reveals a unique fibroin gene that provides high tensile strength.</title>
        <authorList>
            <person name="Kono N."/>
            <person name="Nakamura H."/>
            <person name="Ohtoshi R."/>
            <person name="Tomita M."/>
            <person name="Numata K."/>
            <person name="Arakawa K."/>
        </authorList>
    </citation>
    <scope>NUCLEOTIDE SEQUENCE [LARGE SCALE GENOMIC DNA]</scope>
</reference>
<comment type="caution">
    <text evidence="2">The sequence shown here is derived from an EMBL/GenBank/DDBJ whole genome shotgun (WGS) entry which is preliminary data.</text>
</comment>
<dbReference type="EMBL" id="BGZK01000230">
    <property type="protein sequence ID" value="GBP30250.1"/>
    <property type="molecule type" value="Genomic_DNA"/>
</dbReference>